<protein>
    <submittedName>
        <fullName evidence="1">Uncharacterized protein</fullName>
    </submittedName>
</protein>
<dbReference type="Proteomes" id="UP001497516">
    <property type="component" value="Chromosome 1"/>
</dbReference>
<organism evidence="1 2">
    <name type="scientific">Linum trigynum</name>
    <dbReference type="NCBI Taxonomy" id="586398"/>
    <lineage>
        <taxon>Eukaryota</taxon>
        <taxon>Viridiplantae</taxon>
        <taxon>Streptophyta</taxon>
        <taxon>Embryophyta</taxon>
        <taxon>Tracheophyta</taxon>
        <taxon>Spermatophyta</taxon>
        <taxon>Magnoliopsida</taxon>
        <taxon>eudicotyledons</taxon>
        <taxon>Gunneridae</taxon>
        <taxon>Pentapetalae</taxon>
        <taxon>rosids</taxon>
        <taxon>fabids</taxon>
        <taxon>Malpighiales</taxon>
        <taxon>Linaceae</taxon>
        <taxon>Linum</taxon>
    </lineage>
</organism>
<gene>
    <name evidence="1" type="ORF">LTRI10_LOCUS3832</name>
</gene>
<accession>A0AAV2CHV6</accession>
<dbReference type="AlphaFoldDB" id="A0AAV2CHV6"/>
<proteinExistence type="predicted"/>
<name>A0AAV2CHV6_9ROSI</name>
<keyword evidence="2" id="KW-1185">Reference proteome</keyword>
<evidence type="ECO:0000313" key="1">
    <source>
        <dbReference type="EMBL" id="CAL1356113.1"/>
    </source>
</evidence>
<dbReference type="EMBL" id="OZ034813">
    <property type="protein sequence ID" value="CAL1356113.1"/>
    <property type="molecule type" value="Genomic_DNA"/>
</dbReference>
<reference evidence="1 2" key="1">
    <citation type="submission" date="2024-04" db="EMBL/GenBank/DDBJ databases">
        <authorList>
            <person name="Fracassetti M."/>
        </authorList>
    </citation>
    <scope>NUCLEOTIDE SEQUENCE [LARGE SCALE GENOMIC DNA]</scope>
</reference>
<sequence length="90" mass="9963">MQKPVYPLSSSCFSSLPLLKLSRDRDLKIVQSVLVVIRGDHQAGITDPNGHLRPTSNPDSAMMSAYQIQGWNDSGSCKFCWCCDYVDVLA</sequence>
<evidence type="ECO:0000313" key="2">
    <source>
        <dbReference type="Proteomes" id="UP001497516"/>
    </source>
</evidence>